<keyword evidence="3" id="KW-0256">Endoplasmic reticulum</keyword>
<evidence type="ECO:0000313" key="10">
    <source>
        <dbReference type="Proteomes" id="UP000738325"/>
    </source>
</evidence>
<evidence type="ECO:0008006" key="11">
    <source>
        <dbReference type="Google" id="ProtNLM"/>
    </source>
</evidence>
<feature type="region of interest" description="Disordered" evidence="7">
    <location>
        <begin position="300"/>
        <end position="363"/>
    </location>
</feature>
<accession>A0A9P6UUV1</accession>
<dbReference type="PANTHER" id="PTHR21212:SF0">
    <property type="entry name" value="SEIPIN"/>
    <property type="match status" value="1"/>
</dbReference>
<evidence type="ECO:0000256" key="1">
    <source>
        <dbReference type="ARBA" id="ARBA00004477"/>
    </source>
</evidence>
<reference evidence="9" key="1">
    <citation type="journal article" date="2020" name="Fungal Divers.">
        <title>Resolving the Mortierellaceae phylogeny through synthesis of multi-gene phylogenetics and phylogenomics.</title>
        <authorList>
            <person name="Vandepol N."/>
            <person name="Liber J."/>
            <person name="Desiro A."/>
            <person name="Na H."/>
            <person name="Kennedy M."/>
            <person name="Barry K."/>
            <person name="Grigoriev I.V."/>
            <person name="Miller A.N."/>
            <person name="O'Donnell K."/>
            <person name="Stajich J.E."/>
            <person name="Bonito G."/>
        </authorList>
    </citation>
    <scope>NUCLEOTIDE SEQUENCE</scope>
    <source>
        <strain evidence="9">REB-010B</strain>
    </source>
</reference>
<organism evidence="9 10">
    <name type="scientific">Dissophora globulifera</name>
    <dbReference type="NCBI Taxonomy" id="979702"/>
    <lineage>
        <taxon>Eukaryota</taxon>
        <taxon>Fungi</taxon>
        <taxon>Fungi incertae sedis</taxon>
        <taxon>Mucoromycota</taxon>
        <taxon>Mortierellomycotina</taxon>
        <taxon>Mortierellomycetes</taxon>
        <taxon>Mortierellales</taxon>
        <taxon>Mortierellaceae</taxon>
        <taxon>Dissophora</taxon>
    </lineage>
</organism>
<evidence type="ECO:0000256" key="5">
    <source>
        <dbReference type="ARBA" id="ARBA00023098"/>
    </source>
</evidence>
<dbReference type="GO" id="GO:0140042">
    <property type="term" value="P:lipid droplet formation"/>
    <property type="evidence" value="ECO:0007669"/>
    <property type="project" value="UniProtKB-ARBA"/>
</dbReference>
<evidence type="ECO:0000313" key="9">
    <source>
        <dbReference type="EMBL" id="KAG0320641.1"/>
    </source>
</evidence>
<evidence type="ECO:0000256" key="2">
    <source>
        <dbReference type="ARBA" id="ARBA00022692"/>
    </source>
</evidence>
<feature type="compositionally biased region" description="Polar residues" evidence="7">
    <location>
        <begin position="575"/>
        <end position="589"/>
    </location>
</feature>
<feature type="compositionally biased region" description="Polar residues" evidence="7">
    <location>
        <begin position="300"/>
        <end position="316"/>
    </location>
</feature>
<feature type="transmembrane region" description="Helical" evidence="8">
    <location>
        <begin position="59"/>
        <end position="87"/>
    </location>
</feature>
<evidence type="ECO:0000256" key="6">
    <source>
        <dbReference type="ARBA" id="ARBA00023136"/>
    </source>
</evidence>
<keyword evidence="6 8" id="KW-0472">Membrane</keyword>
<dbReference type="EMBL" id="JAAAIP010000274">
    <property type="protein sequence ID" value="KAG0320641.1"/>
    <property type="molecule type" value="Genomic_DNA"/>
</dbReference>
<dbReference type="PANTHER" id="PTHR21212">
    <property type="entry name" value="BERNARDINELLI-SEIP CONGENITAL LIPODYSTROPHY 2 HOMOLOG BSCL2 PROTEIN"/>
    <property type="match status" value="1"/>
</dbReference>
<dbReference type="GO" id="GO:0006629">
    <property type="term" value="P:lipid metabolic process"/>
    <property type="evidence" value="ECO:0007669"/>
    <property type="project" value="UniProtKB-KW"/>
</dbReference>
<dbReference type="Proteomes" id="UP000738325">
    <property type="component" value="Unassembled WGS sequence"/>
</dbReference>
<evidence type="ECO:0000256" key="4">
    <source>
        <dbReference type="ARBA" id="ARBA00022989"/>
    </source>
</evidence>
<evidence type="ECO:0000256" key="3">
    <source>
        <dbReference type="ARBA" id="ARBA00022824"/>
    </source>
</evidence>
<dbReference type="Pfam" id="PF06775">
    <property type="entry name" value="Seipin"/>
    <property type="match status" value="1"/>
</dbReference>
<protein>
    <recommendedName>
        <fullName evidence="11">Seipin</fullName>
    </recommendedName>
</protein>
<feature type="compositionally biased region" description="Pro residues" evidence="7">
    <location>
        <begin position="497"/>
        <end position="507"/>
    </location>
</feature>
<gene>
    <name evidence="9" type="ORF">BGZ99_004387</name>
</gene>
<dbReference type="GO" id="GO:0005789">
    <property type="term" value="C:endoplasmic reticulum membrane"/>
    <property type="evidence" value="ECO:0007669"/>
    <property type="project" value="UniProtKB-SubCell"/>
</dbReference>
<feature type="compositionally biased region" description="Polar residues" evidence="7">
    <location>
        <begin position="432"/>
        <end position="453"/>
    </location>
</feature>
<feature type="compositionally biased region" description="Acidic residues" evidence="7">
    <location>
        <begin position="537"/>
        <end position="568"/>
    </location>
</feature>
<comment type="caution">
    <text evidence="9">The sequence shown here is derived from an EMBL/GenBank/DDBJ whole genome shotgun (WGS) entry which is preliminary data.</text>
</comment>
<sequence>MACLPDTAIGHDPGPMPRDTTQCSCEILAFFITPLVALFDPYVQQFSQWLTSSALKRKIINVFVGLFVLLLIVGVSVVAYLSFYWVYIPQRGHVGQVHLQYDKPTVPGVIGHGPSAEVDFSRGGRYEQFLRADQAYDISVNLHLPTSERNVEIGNFMVVVTLLRADGQTVMTSSRPAILTYQSLPVKLMRTAWKAVPLVLDWSKEVQVLKVPLVENFVEDAANPVTRAYIEISTPYLQVYKSSIHIDAHFHGLRQVSTALVFISVFIFWEIVFSVVTWQMLAGWFGSEAEALAIAHQARTQTGEGAQQGMPNKQQLRSPTTYASSSSAPRGQLPAVGPSPRQPQLQEQGHGLEYNDSDSEFEEDRDLLAGTRRQGDAAFDHDEMEDDEDGQDQVLSEHVTRGPSSAFRDEAVVPERPITPSQRRHVAPGTSALASGSRSATPTKSQRPLQAQQLRGVFVETDDGASTSSTTTTTTTSRRAGRGTRDGLDMSVAPSPGLHPPPPPPPSVLSERSTDFSMSQTGAGVGGDSRRTAVESEYTEEDDEYLEGVDDDDDDDDGDVTFGEDDFSEAALLSRSPTASRSVRSRNTPGSRSRDGARSGAGGSSGRSTGRAAI</sequence>
<feature type="transmembrane region" description="Helical" evidence="8">
    <location>
        <begin position="259"/>
        <end position="281"/>
    </location>
</feature>
<feature type="compositionally biased region" description="Low complexity" evidence="7">
    <location>
        <begin position="317"/>
        <end position="330"/>
    </location>
</feature>
<name>A0A9P6UUV1_9FUNG</name>
<dbReference type="InterPro" id="IPR009617">
    <property type="entry name" value="Seipin"/>
</dbReference>
<keyword evidence="2 8" id="KW-0812">Transmembrane</keyword>
<dbReference type="OrthoDB" id="3990054at2759"/>
<keyword evidence="5" id="KW-0443">Lipid metabolism</keyword>
<comment type="subcellular location">
    <subcellularLocation>
        <location evidence="1">Endoplasmic reticulum membrane</location>
        <topology evidence="1">Multi-pass membrane protein</topology>
    </subcellularLocation>
</comment>
<keyword evidence="4 8" id="KW-1133">Transmembrane helix</keyword>
<feature type="compositionally biased region" description="Low complexity" evidence="7">
    <location>
        <begin position="464"/>
        <end position="478"/>
    </location>
</feature>
<dbReference type="AlphaFoldDB" id="A0A9P6UUV1"/>
<proteinExistence type="predicted"/>
<feature type="region of interest" description="Disordered" evidence="7">
    <location>
        <begin position="399"/>
        <end position="614"/>
    </location>
</feature>
<dbReference type="CDD" id="cd23995">
    <property type="entry name" value="Seipin_BSCL2_like"/>
    <property type="match status" value="1"/>
</dbReference>
<evidence type="ECO:0000256" key="8">
    <source>
        <dbReference type="SAM" id="Phobius"/>
    </source>
</evidence>
<evidence type="ECO:0000256" key="7">
    <source>
        <dbReference type="SAM" id="MobiDB-lite"/>
    </source>
</evidence>
<keyword evidence="10" id="KW-1185">Reference proteome</keyword>